<keyword evidence="2" id="KW-0040">ANK repeat</keyword>
<dbReference type="SMART" id="SM00248">
    <property type="entry name" value="ANK"/>
    <property type="match status" value="3"/>
</dbReference>
<dbReference type="Pfam" id="PF24883">
    <property type="entry name" value="NPHP3_N"/>
    <property type="match status" value="1"/>
</dbReference>
<dbReference type="InterPro" id="IPR056884">
    <property type="entry name" value="NPHP3-like_N"/>
</dbReference>
<feature type="repeat" description="ANK" evidence="2">
    <location>
        <begin position="527"/>
        <end position="560"/>
    </location>
</feature>
<reference evidence="4 5" key="1">
    <citation type="submission" date="2014-06" db="EMBL/GenBank/DDBJ databases">
        <title>The Genome of the Aflatoxigenic Filamentous Fungus Aspergillus nomius.</title>
        <authorList>
            <person name="Moore M.G."/>
            <person name="Shannon B.M."/>
            <person name="Brian M.M."/>
        </authorList>
    </citation>
    <scope>NUCLEOTIDE SEQUENCE [LARGE SCALE GENOMIC DNA]</scope>
    <source>
        <strain evidence="4 5">NRRL 13137</strain>
    </source>
</reference>
<gene>
    <name evidence="4" type="ORF">ANOM_000728</name>
</gene>
<dbReference type="PANTHER" id="PTHR10039:SF16">
    <property type="entry name" value="GPI INOSITOL-DEACYLASE"/>
    <property type="match status" value="1"/>
</dbReference>
<sequence length="636" mass="70337">MLFTNNSHTVSWLCPGDATAERQNSLSCERIGTLGTWFLGDRLTQEWINGSGPQLLWAYGPAATGKTYISSLVVDHIRSEENRSGVAVYYFDDNHPQYNVADFGVAFPSLSRQLAAQLTDSAAETFYRAEERSPPSLDDGKPIGFWNLIHSLFGSIFVVFDGVNASEDALKKILVHIGANNTQGSRLHILITSRYPPPRSLLRAYELPTIVTRASEDDLMSFMVHEIDNVSAEKNPSAIPKDVRESMLNVIEMLDGVFPPLPRQRDMSEALDELAQVLSNDPPSTKYKKLSQLALAHLAKAEHGQNVLQVLYLVSTLEELGYTPTVSQVVDYLPFLGIHKTEDSRYTSDDIANMCAGLVSFSTRIKAMRIQSSILQNHLREEASKKNTKGTMLRAAMSYLSQEDFQSGACSSSASLKQRFQAHPFLPYAARIISVYTSRVPHRQEELGAFLRFASHRGSIDSYLQAAGAWPYQDDDSYDELESSEQRWPYFPRGYGPLHVAAHIVGGRVFIKALLEQGEDIEAKSKNGQTALHIAAGIEDETETARTLLEHGANVSAVDVGLETPLSIAVVEGGLETVKLLVEFGADVGSLDTSVLVECAERRDVVEYLTGMGVNMPDVEVGDEEEDDYEDWMLAE</sequence>
<dbReference type="STRING" id="1509407.A0A0L1JGV5"/>
<protein>
    <recommendedName>
        <fullName evidence="3">Nephrocystin 3-like N-terminal domain-containing protein</fullName>
    </recommendedName>
</protein>
<evidence type="ECO:0000259" key="3">
    <source>
        <dbReference type="Pfam" id="PF24883"/>
    </source>
</evidence>
<name>A0A0L1JGV5_ASPN3</name>
<dbReference type="Pfam" id="PF12796">
    <property type="entry name" value="Ank_2"/>
    <property type="match status" value="1"/>
</dbReference>
<dbReference type="Gene3D" id="1.25.40.20">
    <property type="entry name" value="Ankyrin repeat-containing domain"/>
    <property type="match status" value="1"/>
</dbReference>
<comment type="caution">
    <text evidence="4">The sequence shown here is derived from an EMBL/GenBank/DDBJ whole genome shotgun (WGS) entry which is preliminary data.</text>
</comment>
<organism evidence="4 5">
    <name type="scientific">Aspergillus nomiae NRRL (strain ATCC 15546 / NRRL 13137 / CBS 260.88 / M93)</name>
    <dbReference type="NCBI Taxonomy" id="1509407"/>
    <lineage>
        <taxon>Eukaryota</taxon>
        <taxon>Fungi</taxon>
        <taxon>Dikarya</taxon>
        <taxon>Ascomycota</taxon>
        <taxon>Pezizomycotina</taxon>
        <taxon>Eurotiomycetes</taxon>
        <taxon>Eurotiomycetidae</taxon>
        <taxon>Eurotiales</taxon>
        <taxon>Aspergillaceae</taxon>
        <taxon>Aspergillus</taxon>
        <taxon>Aspergillus subgen. Circumdati</taxon>
    </lineage>
</organism>
<dbReference type="AlphaFoldDB" id="A0A0L1JGV5"/>
<evidence type="ECO:0000313" key="5">
    <source>
        <dbReference type="Proteomes" id="UP000037505"/>
    </source>
</evidence>
<dbReference type="PROSITE" id="PS50088">
    <property type="entry name" value="ANK_REPEAT"/>
    <property type="match status" value="3"/>
</dbReference>
<dbReference type="GeneID" id="26802532"/>
<feature type="repeat" description="ANK" evidence="2">
    <location>
        <begin position="561"/>
        <end position="593"/>
    </location>
</feature>
<evidence type="ECO:0000256" key="2">
    <source>
        <dbReference type="PROSITE-ProRule" id="PRU00023"/>
    </source>
</evidence>
<dbReference type="InterPro" id="IPR036770">
    <property type="entry name" value="Ankyrin_rpt-contain_sf"/>
</dbReference>
<accession>A0A0L1JGV5</accession>
<proteinExistence type="predicted"/>
<feature type="repeat" description="ANK" evidence="2">
    <location>
        <begin position="493"/>
        <end position="526"/>
    </location>
</feature>
<dbReference type="Gene3D" id="3.40.50.300">
    <property type="entry name" value="P-loop containing nucleotide triphosphate hydrolases"/>
    <property type="match status" value="1"/>
</dbReference>
<evidence type="ECO:0000313" key="4">
    <source>
        <dbReference type="EMBL" id="KNG91000.1"/>
    </source>
</evidence>
<dbReference type="PANTHER" id="PTHR10039">
    <property type="entry name" value="AMELOGENIN"/>
    <property type="match status" value="1"/>
</dbReference>
<dbReference type="PROSITE" id="PS50297">
    <property type="entry name" value="ANK_REP_REGION"/>
    <property type="match status" value="3"/>
</dbReference>
<keyword evidence="5" id="KW-1185">Reference proteome</keyword>
<dbReference type="InterPro" id="IPR027417">
    <property type="entry name" value="P-loop_NTPase"/>
</dbReference>
<evidence type="ECO:0000256" key="1">
    <source>
        <dbReference type="ARBA" id="ARBA00022737"/>
    </source>
</evidence>
<dbReference type="SUPFAM" id="SSF48403">
    <property type="entry name" value="Ankyrin repeat"/>
    <property type="match status" value="1"/>
</dbReference>
<dbReference type="SUPFAM" id="SSF52540">
    <property type="entry name" value="P-loop containing nucleoside triphosphate hydrolases"/>
    <property type="match status" value="1"/>
</dbReference>
<feature type="domain" description="Nephrocystin 3-like N-terminal" evidence="3">
    <location>
        <begin position="35"/>
        <end position="194"/>
    </location>
</feature>
<dbReference type="OrthoDB" id="4807664at2759"/>
<dbReference type="Proteomes" id="UP000037505">
    <property type="component" value="Unassembled WGS sequence"/>
</dbReference>
<dbReference type="EMBL" id="JNOM01000006">
    <property type="protein sequence ID" value="KNG91000.1"/>
    <property type="molecule type" value="Genomic_DNA"/>
</dbReference>
<keyword evidence="1" id="KW-0677">Repeat</keyword>
<dbReference type="InterPro" id="IPR002110">
    <property type="entry name" value="Ankyrin_rpt"/>
</dbReference>
<dbReference type="RefSeq" id="XP_015411923.1">
    <property type="nucleotide sequence ID" value="XM_015545986.1"/>
</dbReference>